<protein>
    <submittedName>
        <fullName evidence="1">Uncharacterized protein</fullName>
    </submittedName>
</protein>
<reference evidence="2" key="1">
    <citation type="journal article" date="2019" name="Int. J. Syst. Evol. Microbiol.">
        <title>The Global Catalogue of Microorganisms (GCM) 10K type strain sequencing project: providing services to taxonomists for standard genome sequencing and annotation.</title>
        <authorList>
            <consortium name="The Broad Institute Genomics Platform"/>
            <consortium name="The Broad Institute Genome Sequencing Center for Infectious Disease"/>
            <person name="Wu L."/>
            <person name="Ma J."/>
        </authorList>
    </citation>
    <scope>NUCLEOTIDE SEQUENCE [LARGE SCALE GENOMIC DNA]</scope>
    <source>
        <strain evidence="2">JCM 18424</strain>
    </source>
</reference>
<proteinExistence type="predicted"/>
<accession>A0ABP9MS92</accession>
<comment type="caution">
    <text evidence="1">The sequence shown here is derived from an EMBL/GenBank/DDBJ whole genome shotgun (WGS) entry which is preliminary data.</text>
</comment>
<dbReference type="Proteomes" id="UP001500631">
    <property type="component" value="Unassembled WGS sequence"/>
</dbReference>
<sequence length="127" mass="14817">MKVDAIEFPIVRVDYVKGPNENIEDTLSDLSDLLKRQQPFVFVGEGVPQEENKNLEERKKVALWMKANHEDVQKWIKGHVHVVKEADKFEMMQEFSIIFKKFWGYPMIVVRTSEEALSEAALLLKPE</sequence>
<keyword evidence="2" id="KW-1185">Reference proteome</keyword>
<gene>
    <name evidence="1" type="ORF">GCM10023338_11420</name>
</gene>
<dbReference type="EMBL" id="BAABKE010000003">
    <property type="protein sequence ID" value="GAA5098683.1"/>
    <property type="molecule type" value="Genomic_DNA"/>
</dbReference>
<organism evidence="1 2">
    <name type="scientific">Wohlfahrtiimonas larvae</name>
    <dbReference type="NCBI Taxonomy" id="1157986"/>
    <lineage>
        <taxon>Bacteria</taxon>
        <taxon>Pseudomonadati</taxon>
        <taxon>Pseudomonadota</taxon>
        <taxon>Gammaproteobacteria</taxon>
        <taxon>Cardiobacteriales</taxon>
        <taxon>Ignatzschineriaceae</taxon>
        <taxon>Wohlfahrtiimonas</taxon>
    </lineage>
</organism>
<dbReference type="RefSeq" id="WP_077925045.1">
    <property type="nucleotide sequence ID" value="NZ_BAABKE010000003.1"/>
</dbReference>
<name>A0ABP9MS92_9GAMM</name>
<evidence type="ECO:0000313" key="1">
    <source>
        <dbReference type="EMBL" id="GAA5098683.1"/>
    </source>
</evidence>
<evidence type="ECO:0000313" key="2">
    <source>
        <dbReference type="Proteomes" id="UP001500631"/>
    </source>
</evidence>